<comment type="caution">
    <text evidence="1">The sequence shown here is derived from an EMBL/GenBank/DDBJ whole genome shotgun (WGS) entry which is preliminary data.</text>
</comment>
<dbReference type="AlphaFoldDB" id="A0A3L6ZQ68"/>
<sequence length="141" mass="15427">MCDNNAAIDALATAFNEGEAELLAGGAPDPANVQEKAQNRIELNGMSLDILDDSFYVWPKRIREDISHIRESYLSELSTLNQMATSDFETAYYSTFAETEGGATAGQNIRYELGLDANTSTSCDDFYGKLPEIHAETASRS</sequence>
<reference evidence="1 2" key="1">
    <citation type="submission" date="2018-10" db="EMBL/GenBank/DDBJ databases">
        <authorList>
            <person name="Li J."/>
        </authorList>
    </citation>
    <scope>NUCLEOTIDE SEQUENCE [LARGE SCALE GENOMIC DNA]</scope>
    <source>
        <strain evidence="1 2">JCM 30549</strain>
    </source>
</reference>
<gene>
    <name evidence="1" type="ORF">D9V30_05160</name>
</gene>
<dbReference type="Proteomes" id="UP000275395">
    <property type="component" value="Unassembled WGS sequence"/>
</dbReference>
<evidence type="ECO:0000313" key="1">
    <source>
        <dbReference type="EMBL" id="RLP70056.1"/>
    </source>
</evidence>
<accession>A0A3L6ZQ68</accession>
<protein>
    <submittedName>
        <fullName evidence="1">Uncharacterized protein</fullName>
    </submittedName>
</protein>
<organism evidence="1 2">
    <name type="scientific">Mycetocola reblochoni</name>
    <dbReference type="NCBI Taxonomy" id="331618"/>
    <lineage>
        <taxon>Bacteria</taxon>
        <taxon>Bacillati</taxon>
        <taxon>Actinomycetota</taxon>
        <taxon>Actinomycetes</taxon>
        <taxon>Micrococcales</taxon>
        <taxon>Microbacteriaceae</taxon>
        <taxon>Mycetocola</taxon>
    </lineage>
</organism>
<name>A0A3L6ZQ68_9MICO</name>
<dbReference type="EMBL" id="RCUW01000003">
    <property type="protein sequence ID" value="RLP70056.1"/>
    <property type="molecule type" value="Genomic_DNA"/>
</dbReference>
<evidence type="ECO:0000313" key="2">
    <source>
        <dbReference type="Proteomes" id="UP000275395"/>
    </source>
</evidence>
<proteinExistence type="predicted"/>